<dbReference type="SMART" id="SM00382">
    <property type="entry name" value="AAA"/>
    <property type="match status" value="2"/>
</dbReference>
<feature type="domain" description="ABC transmembrane type-1" evidence="10">
    <location>
        <begin position="51"/>
        <end position="378"/>
    </location>
</feature>
<keyword evidence="4" id="KW-0067">ATP-binding</keyword>
<organism evidence="11 12">
    <name type="scientific">Puccinia striiformis f. sp. tritici PST-78</name>
    <dbReference type="NCBI Taxonomy" id="1165861"/>
    <lineage>
        <taxon>Eukaryota</taxon>
        <taxon>Fungi</taxon>
        <taxon>Dikarya</taxon>
        <taxon>Basidiomycota</taxon>
        <taxon>Pucciniomycotina</taxon>
        <taxon>Pucciniomycetes</taxon>
        <taxon>Pucciniales</taxon>
        <taxon>Pucciniaceae</taxon>
        <taxon>Puccinia</taxon>
    </lineage>
</organism>
<name>A0A0L0VGE7_9BASI</name>
<feature type="compositionally biased region" description="Basic and acidic residues" evidence="7">
    <location>
        <begin position="1"/>
        <end position="14"/>
    </location>
</feature>
<dbReference type="EMBL" id="AJIL01000058">
    <property type="protein sequence ID" value="KNE98296.1"/>
    <property type="molecule type" value="Genomic_DNA"/>
</dbReference>
<protein>
    <recommendedName>
        <fullName evidence="13">P-loop containing nucleoside triphosphate hydrolase protein</fullName>
    </recommendedName>
</protein>
<dbReference type="InterPro" id="IPR036640">
    <property type="entry name" value="ABC1_TM_sf"/>
</dbReference>
<reference evidence="12" key="1">
    <citation type="submission" date="2014-03" db="EMBL/GenBank/DDBJ databases">
        <title>The Genome Sequence of Puccinia striiformis f. sp. tritici PST-78.</title>
        <authorList>
            <consortium name="The Broad Institute Genome Sequencing Platform"/>
            <person name="Cuomo C."/>
            <person name="Hulbert S."/>
            <person name="Chen X."/>
            <person name="Walker B."/>
            <person name="Young S.K."/>
            <person name="Zeng Q."/>
            <person name="Gargeya S."/>
            <person name="Fitzgerald M."/>
            <person name="Haas B."/>
            <person name="Abouelleil A."/>
            <person name="Alvarado L."/>
            <person name="Arachchi H.M."/>
            <person name="Berlin A.M."/>
            <person name="Chapman S.B."/>
            <person name="Goldberg J."/>
            <person name="Griggs A."/>
            <person name="Gujja S."/>
            <person name="Hansen M."/>
            <person name="Howarth C."/>
            <person name="Imamovic A."/>
            <person name="Larimer J."/>
            <person name="McCowan C."/>
            <person name="Montmayeur A."/>
            <person name="Murphy C."/>
            <person name="Neiman D."/>
            <person name="Pearson M."/>
            <person name="Priest M."/>
            <person name="Roberts A."/>
            <person name="Saif S."/>
            <person name="Shea T."/>
            <person name="Sisk P."/>
            <person name="Sykes S."/>
            <person name="Wortman J."/>
            <person name="Nusbaum C."/>
            <person name="Birren B."/>
        </authorList>
    </citation>
    <scope>NUCLEOTIDE SEQUENCE [LARGE SCALE GENOMIC DNA]</scope>
    <source>
        <strain evidence="12">race PST-78</strain>
    </source>
</reference>
<keyword evidence="2 8" id="KW-0812">Transmembrane</keyword>
<evidence type="ECO:0000259" key="9">
    <source>
        <dbReference type="PROSITE" id="PS50893"/>
    </source>
</evidence>
<accession>A0A0L0VGE7</accession>
<comment type="subcellular location">
    <subcellularLocation>
        <location evidence="1">Membrane</location>
        <topology evidence="1">Multi-pass membrane protein</topology>
    </subcellularLocation>
</comment>
<feature type="transmembrane region" description="Helical" evidence="8">
    <location>
        <begin position="1255"/>
        <end position="1274"/>
    </location>
</feature>
<evidence type="ECO:0000256" key="4">
    <source>
        <dbReference type="ARBA" id="ARBA00022840"/>
    </source>
</evidence>
<feature type="region of interest" description="Disordered" evidence="7">
    <location>
        <begin position="1"/>
        <end position="22"/>
    </location>
</feature>
<feature type="transmembrane region" description="Helical" evidence="8">
    <location>
        <begin position="1346"/>
        <end position="1367"/>
    </location>
</feature>
<dbReference type="GO" id="GO:0016887">
    <property type="term" value="F:ATP hydrolysis activity"/>
    <property type="evidence" value="ECO:0007669"/>
    <property type="project" value="InterPro"/>
</dbReference>
<feature type="transmembrane region" description="Helical" evidence="8">
    <location>
        <begin position="1373"/>
        <end position="1394"/>
    </location>
</feature>
<dbReference type="GO" id="GO:0015421">
    <property type="term" value="F:ABC-type oligopeptide transporter activity"/>
    <property type="evidence" value="ECO:0007669"/>
    <property type="project" value="TreeGrafter"/>
</dbReference>
<dbReference type="CDD" id="cd18578">
    <property type="entry name" value="ABC_6TM_Pgp_ABCB1_D2_like"/>
    <property type="match status" value="1"/>
</dbReference>
<dbReference type="InterPro" id="IPR003439">
    <property type="entry name" value="ABC_transporter-like_ATP-bd"/>
</dbReference>
<evidence type="ECO:0000256" key="3">
    <source>
        <dbReference type="ARBA" id="ARBA00022741"/>
    </source>
</evidence>
<evidence type="ECO:0000313" key="11">
    <source>
        <dbReference type="EMBL" id="KNE98296.1"/>
    </source>
</evidence>
<evidence type="ECO:0000256" key="1">
    <source>
        <dbReference type="ARBA" id="ARBA00004141"/>
    </source>
</evidence>
<dbReference type="FunFam" id="1.20.1560.10:FF:000598">
    <property type="entry name" value="Uncharacterized protein"/>
    <property type="match status" value="1"/>
</dbReference>
<feature type="transmembrane region" description="Helical" evidence="8">
    <location>
        <begin position="1110"/>
        <end position="1133"/>
    </location>
</feature>
<feature type="compositionally biased region" description="Polar residues" evidence="7">
    <location>
        <begin position="1022"/>
        <end position="1040"/>
    </location>
</feature>
<feature type="region of interest" description="Disordered" evidence="7">
    <location>
        <begin position="1022"/>
        <end position="1070"/>
    </location>
</feature>
<feature type="domain" description="ABC transporter" evidence="9">
    <location>
        <begin position="1429"/>
        <end position="1680"/>
    </location>
</feature>
<sequence>MEDKSQPAHEKDDQEISSTTPNPRRVGLLKSLIIIFSFTSKLDYVLLVLPAFLLSVLSGLLPAYMTILVGQAFQLFADYTIATIAATGSDSLIEQAKDTLRHEIGEVAIKLVCLGLATFLLSLITHTLWAINGSKICEKIQAAVYDSVSQRELGWFENGMKTRYQFLDEESEDIESRPAGDRFLTSQSPAGLMARFARQTEDIRAAISGRMGMIIQYTVTLIVNTILAFTKSYKLTLVILCTIPVVTILTALSAKWTGPLFQKQSLLESALSTEIGRMVKTISVVKAFSAQPLEIVKLVRLSSQLSKNYIAFVRILAVRMGLCQCLSLMMFVQGFGFGSKLITDGEITTGDVNTVFWSCLVASSYLQMLMPMLTYLERAQLAILNLMALMDQSPASLNPQSLEENLITGYPSDKSKPSIEKPDLPPRLVPLSSMQQTKHRSRALIGSWSPTASTVASSSTNNLAGETPRNSQRPPSSRPIPTQSLIPNAQPHIRTRAARPVPPQWRLSRKTRMRHLRKLIPVDFKGQLELKAVTFYYPSNEPTPYEFESKSLALIPQTPNKPNLDDVSMYFPSGDFTFIIGESGSGKSTISAVLMGLYPVLKGSVEADELGSIGWLDPDWFRNQICLVSGLTSTFLLPGTLHENIAIGVGSTRDWRTVSRLEVIRAAKFALLHEFISDLPDGYDTKLDSETDEQISGNDLPSDQTGSRGVQSLSGGQKQRLGLARAWIRDAPILILDEATSALDLTTQALMYDAIRQWRHNKTTICITHDLKPIGPKDYVYVMQSGRVVQSDYRYKLEAKPTSTSLFKQMARRSTSNSRKPSMIIAPKVKFQSSRRPRMSDQTWETINSSEYNELEELASTAQVRFSVPQDGGLGYHRNSPPAPAARKRITFLDGFIHALKTDGSFLAPQQSGLAPAFSSHQNAWRRSIRPLNLEEEVPSRQRRPSLRSSFSAEELRKPSSQKSRTSGLSRYSIDKLKFNGFQHTGNKTNRAKTMSTIEQEDDEYQEFTASVMLQASKIASSRRSQLNSQIDTNPGSAEKSTAERRKKWSAEELTNTADDGHQEEVSHRSKCRFGFRKSHHKIDIPISTTSTWSIPQLIKKITPTLHERWLTLFGCLVSIASGTMTPLFSVVLGDLLGKIANPPPGFLVKNSIYIIVISIADGILGFLRVFIMEKASTMWLESMRGVAFEKIILQDQEWFDRTENSPSNLISRLIKDGADCKELIGQILADILTVLTLITLTFIWALVIGWQLTLVGLSLAPVFFFIVGGSGKLNSKFELLNKILREQVANQFHLVISNAKAIRAMSLEPLMRERFIDSTIQSRKMFIRSAPLHGISSGLNIAMTYLADGLLFYVGAVLVMKGLYTFEKLLQVFSLIIFSVTFAGQIIGSVPSFSKSVRATMDLIRLVSLPIGSRETQGDLRMPLKGQIEFRQVDFSYPSRPDFPVLKGVSFVIQPGECVGVVGASGSGKSTIAALLHRLYEPNTGSVRLDGFNISQIDARHVRDQIGMVTQHAVLFNATVFENISYGHLPRSQSNNTSENMKKHLIQTEVNPVIEKVHLTEFVDGLPLKLDTKIGENSDLISSGQAQRLSIARTLLNKNRKILVFDECTSALDPINQAEILKTIMEIKTGKTSVIITHKEDVMKLCDRIIVLDKGRVVEQGTYQELIVKHNGILSTLSKCGEYTV</sequence>
<keyword evidence="12" id="KW-1185">Reference proteome</keyword>
<dbReference type="PROSITE" id="PS00211">
    <property type="entry name" value="ABC_TRANSPORTER_1"/>
    <property type="match status" value="2"/>
</dbReference>
<dbReference type="Gene3D" id="3.40.50.300">
    <property type="entry name" value="P-loop containing nucleotide triphosphate hydrolases"/>
    <property type="match status" value="2"/>
</dbReference>
<feature type="region of interest" description="Disordered" evidence="7">
    <location>
        <begin position="687"/>
        <end position="714"/>
    </location>
</feature>
<comment type="caution">
    <text evidence="11">The sequence shown here is derived from an EMBL/GenBank/DDBJ whole genome shotgun (WGS) entry which is preliminary data.</text>
</comment>
<feature type="transmembrane region" description="Helical" evidence="8">
    <location>
        <begin position="44"/>
        <end position="65"/>
    </location>
</feature>
<evidence type="ECO:0000256" key="2">
    <source>
        <dbReference type="ARBA" id="ARBA00022692"/>
    </source>
</evidence>
<evidence type="ECO:0000313" key="12">
    <source>
        <dbReference type="Proteomes" id="UP000054564"/>
    </source>
</evidence>
<feature type="compositionally biased region" description="Low complexity" evidence="7">
    <location>
        <begin position="468"/>
        <end position="481"/>
    </location>
</feature>
<keyword evidence="5 8" id="KW-1133">Transmembrane helix</keyword>
<feature type="domain" description="ABC transporter" evidence="9">
    <location>
        <begin position="547"/>
        <end position="810"/>
    </location>
</feature>
<feature type="compositionally biased region" description="Polar residues" evidence="7">
    <location>
        <begin position="694"/>
        <end position="714"/>
    </location>
</feature>
<feature type="transmembrane region" description="Helical" evidence="8">
    <location>
        <begin position="1153"/>
        <end position="1172"/>
    </location>
</feature>
<evidence type="ECO:0008006" key="13">
    <source>
        <dbReference type="Google" id="ProtNLM"/>
    </source>
</evidence>
<feature type="transmembrane region" description="Helical" evidence="8">
    <location>
        <begin position="309"/>
        <end position="335"/>
    </location>
</feature>
<feature type="compositionally biased region" description="Basic and acidic residues" evidence="7">
    <location>
        <begin position="413"/>
        <end position="424"/>
    </location>
</feature>
<dbReference type="SUPFAM" id="SSF90123">
    <property type="entry name" value="ABC transporter transmembrane region"/>
    <property type="match status" value="2"/>
</dbReference>
<feature type="compositionally biased region" description="Low complexity" evidence="7">
    <location>
        <begin position="447"/>
        <end position="460"/>
    </location>
</feature>
<evidence type="ECO:0000256" key="7">
    <source>
        <dbReference type="SAM" id="MobiDB-lite"/>
    </source>
</evidence>
<dbReference type="PANTHER" id="PTHR43394">
    <property type="entry name" value="ATP-DEPENDENT PERMEASE MDL1, MITOCHONDRIAL"/>
    <property type="match status" value="1"/>
</dbReference>
<gene>
    <name evidence="11" type="ORF">PSTG_08373</name>
</gene>
<evidence type="ECO:0000259" key="10">
    <source>
        <dbReference type="PROSITE" id="PS50929"/>
    </source>
</evidence>
<feature type="compositionally biased region" description="Polar residues" evidence="7">
    <location>
        <begin position="959"/>
        <end position="969"/>
    </location>
</feature>
<dbReference type="InterPro" id="IPR017871">
    <property type="entry name" value="ABC_transporter-like_CS"/>
</dbReference>
<dbReference type="SUPFAM" id="SSF52540">
    <property type="entry name" value="P-loop containing nucleoside triphosphate hydrolases"/>
    <property type="match status" value="2"/>
</dbReference>
<dbReference type="PANTHER" id="PTHR43394:SF1">
    <property type="entry name" value="ATP-BINDING CASSETTE SUB-FAMILY B MEMBER 10, MITOCHONDRIAL"/>
    <property type="match status" value="1"/>
</dbReference>
<dbReference type="InterPro" id="IPR039421">
    <property type="entry name" value="Type_1_exporter"/>
</dbReference>
<dbReference type="OrthoDB" id="6500128at2759"/>
<dbReference type="PROSITE" id="PS50893">
    <property type="entry name" value="ABC_TRANSPORTER_2"/>
    <property type="match status" value="2"/>
</dbReference>
<keyword evidence="3" id="KW-0547">Nucleotide-binding</keyword>
<feature type="region of interest" description="Disordered" evidence="7">
    <location>
        <begin position="406"/>
        <end position="499"/>
    </location>
</feature>
<feature type="transmembrane region" description="Helical" evidence="8">
    <location>
        <begin position="107"/>
        <end position="131"/>
    </location>
</feature>
<feature type="region of interest" description="Disordered" evidence="7">
    <location>
        <begin position="936"/>
        <end position="969"/>
    </location>
</feature>
<dbReference type="STRING" id="1165861.A0A0L0VGE7"/>
<keyword evidence="6 8" id="KW-0472">Membrane</keyword>
<dbReference type="PROSITE" id="PS50929">
    <property type="entry name" value="ABC_TM1F"/>
    <property type="match status" value="2"/>
</dbReference>
<dbReference type="GO" id="GO:0016020">
    <property type="term" value="C:membrane"/>
    <property type="evidence" value="ECO:0007669"/>
    <property type="project" value="UniProtKB-SubCell"/>
</dbReference>
<evidence type="ECO:0000256" key="5">
    <source>
        <dbReference type="ARBA" id="ARBA00022989"/>
    </source>
</evidence>
<dbReference type="Gene3D" id="1.20.1560.10">
    <property type="entry name" value="ABC transporter type 1, transmembrane domain"/>
    <property type="match status" value="2"/>
</dbReference>
<evidence type="ECO:0000256" key="8">
    <source>
        <dbReference type="SAM" id="Phobius"/>
    </source>
</evidence>
<dbReference type="Proteomes" id="UP000054564">
    <property type="component" value="Unassembled WGS sequence"/>
</dbReference>
<feature type="domain" description="ABC transmembrane type-1" evidence="10">
    <location>
        <begin position="1113"/>
        <end position="1396"/>
    </location>
</feature>
<dbReference type="FunFam" id="3.40.50.300:FF:001982">
    <property type="entry name" value="Serine protease/ABC transporter B family protein tagC"/>
    <property type="match status" value="1"/>
</dbReference>
<proteinExistence type="predicted"/>
<feature type="compositionally biased region" description="Basic and acidic residues" evidence="7">
    <location>
        <begin position="1059"/>
        <end position="1068"/>
    </location>
</feature>
<dbReference type="Pfam" id="PF00005">
    <property type="entry name" value="ABC_tran"/>
    <property type="match status" value="2"/>
</dbReference>
<feature type="transmembrane region" description="Helical" evidence="8">
    <location>
        <begin position="211"/>
        <end position="229"/>
    </location>
</feature>
<evidence type="ECO:0000256" key="6">
    <source>
        <dbReference type="ARBA" id="ARBA00023136"/>
    </source>
</evidence>
<feature type="transmembrane region" description="Helical" evidence="8">
    <location>
        <begin position="1228"/>
        <end position="1249"/>
    </location>
</feature>
<dbReference type="InterPro" id="IPR003593">
    <property type="entry name" value="AAA+_ATPase"/>
</dbReference>
<dbReference type="GO" id="GO:0005524">
    <property type="term" value="F:ATP binding"/>
    <property type="evidence" value="ECO:0007669"/>
    <property type="project" value="UniProtKB-KW"/>
</dbReference>
<dbReference type="InterPro" id="IPR011527">
    <property type="entry name" value="ABC1_TM_dom"/>
</dbReference>
<dbReference type="Pfam" id="PF00664">
    <property type="entry name" value="ABC_membrane"/>
    <property type="match status" value="3"/>
</dbReference>
<dbReference type="CDD" id="cd18577">
    <property type="entry name" value="ABC_6TM_Pgp_ABCB1_D1_like"/>
    <property type="match status" value="1"/>
</dbReference>
<feature type="transmembrane region" description="Helical" evidence="8">
    <location>
        <begin position="235"/>
        <end position="254"/>
    </location>
</feature>
<dbReference type="InterPro" id="IPR027417">
    <property type="entry name" value="P-loop_NTPase"/>
</dbReference>
<dbReference type="FunFam" id="3.40.50.300:FF:003514">
    <property type="entry name" value="Uncharacterized protein"/>
    <property type="match status" value="1"/>
</dbReference>